<evidence type="ECO:0000256" key="6">
    <source>
        <dbReference type="ARBA" id="ARBA00023002"/>
    </source>
</evidence>
<keyword evidence="7" id="KW-1015">Disulfide bond</keyword>
<keyword evidence="5" id="KW-0049">Antioxidant</keyword>
<dbReference type="EMBL" id="CACSIK010000001">
    <property type="protein sequence ID" value="CAA0088622.1"/>
    <property type="molecule type" value="Genomic_DNA"/>
</dbReference>
<dbReference type="CDD" id="cd03017">
    <property type="entry name" value="PRX_BCP"/>
    <property type="match status" value="1"/>
</dbReference>
<dbReference type="EC" id="1.11.1.24" evidence="3"/>
<keyword evidence="4 16" id="KW-0575">Peroxidase</keyword>
<dbReference type="FunFam" id="3.40.30.10:FF:000007">
    <property type="entry name" value="Thioredoxin-dependent thiol peroxidase"/>
    <property type="match status" value="1"/>
</dbReference>
<evidence type="ECO:0000256" key="10">
    <source>
        <dbReference type="ARBA" id="ARBA00038489"/>
    </source>
</evidence>
<dbReference type="GO" id="GO:0005737">
    <property type="term" value="C:cytoplasm"/>
    <property type="evidence" value="ECO:0007669"/>
    <property type="project" value="TreeGrafter"/>
</dbReference>
<dbReference type="NCBIfam" id="NF006960">
    <property type="entry name" value="PRK09437.1"/>
    <property type="match status" value="1"/>
</dbReference>
<dbReference type="PANTHER" id="PTHR42801">
    <property type="entry name" value="THIOREDOXIN-DEPENDENT PEROXIDE REDUCTASE"/>
    <property type="match status" value="1"/>
</dbReference>
<dbReference type="GO" id="GO:0045454">
    <property type="term" value="P:cell redox homeostasis"/>
    <property type="evidence" value="ECO:0007669"/>
    <property type="project" value="TreeGrafter"/>
</dbReference>
<evidence type="ECO:0000256" key="1">
    <source>
        <dbReference type="ARBA" id="ARBA00003330"/>
    </source>
</evidence>
<evidence type="ECO:0000256" key="3">
    <source>
        <dbReference type="ARBA" id="ARBA00013017"/>
    </source>
</evidence>
<evidence type="ECO:0000259" key="14">
    <source>
        <dbReference type="PROSITE" id="PS51352"/>
    </source>
</evidence>
<evidence type="ECO:0000256" key="11">
    <source>
        <dbReference type="ARBA" id="ARBA00042639"/>
    </source>
</evidence>
<dbReference type="PROSITE" id="PS51352">
    <property type="entry name" value="THIOREDOXIN_2"/>
    <property type="match status" value="1"/>
</dbReference>
<dbReference type="GO" id="GO:0008379">
    <property type="term" value="F:thioredoxin peroxidase activity"/>
    <property type="evidence" value="ECO:0007669"/>
    <property type="project" value="TreeGrafter"/>
</dbReference>
<evidence type="ECO:0000256" key="4">
    <source>
        <dbReference type="ARBA" id="ARBA00022559"/>
    </source>
</evidence>
<dbReference type="InterPro" id="IPR036249">
    <property type="entry name" value="Thioredoxin-like_sf"/>
</dbReference>
<name>A0A5S9NVK9_9GAMM</name>
<accession>A0A5S9NVK9</accession>
<gene>
    <name evidence="16" type="primary">bcp_1</name>
    <name evidence="15" type="ORF">IHBHHGIJ_01580</name>
    <name evidence="16" type="ORF">KFEGEMFD_01182</name>
</gene>
<evidence type="ECO:0000256" key="9">
    <source>
        <dbReference type="ARBA" id="ARBA00032824"/>
    </source>
</evidence>
<evidence type="ECO:0000256" key="8">
    <source>
        <dbReference type="ARBA" id="ARBA00023284"/>
    </source>
</evidence>
<dbReference type="RefSeq" id="WP_159268238.1">
    <property type="nucleotide sequence ID" value="NZ_CACSIK010000001.1"/>
</dbReference>
<dbReference type="OrthoDB" id="9812811at2"/>
<protein>
    <recommendedName>
        <fullName evidence="3">thioredoxin-dependent peroxiredoxin</fullName>
        <ecNumber evidence="3">1.11.1.24</ecNumber>
    </recommendedName>
    <alternativeName>
        <fullName evidence="9">Thioredoxin peroxidase</fullName>
    </alternativeName>
    <alternativeName>
        <fullName evidence="11">Thioredoxin-dependent peroxiredoxin Bcp</fullName>
    </alternativeName>
</protein>
<sequence>MALPKVGNLAPAFSLADQDGNTVSLKDFKGKKGVVLYFYPRASTPGCTMQACGLRDVYGELDTLGYQVLGISFDPVNKIKKFHDKYELNFPLLSDEDHAIIDKYGCWQLKKFMGKENMGTVRTTFIIGQDGRLLKIMDKFKTKSHHETLMVVLDELSNA</sequence>
<evidence type="ECO:0000313" key="18">
    <source>
        <dbReference type="Proteomes" id="UP000439591"/>
    </source>
</evidence>
<evidence type="ECO:0000313" key="17">
    <source>
        <dbReference type="Proteomes" id="UP000435877"/>
    </source>
</evidence>
<dbReference type="InterPro" id="IPR000866">
    <property type="entry name" value="AhpC/TSA"/>
</dbReference>
<dbReference type="Pfam" id="PF00578">
    <property type="entry name" value="AhpC-TSA"/>
    <property type="match status" value="1"/>
</dbReference>
<dbReference type="GO" id="GO:0034599">
    <property type="term" value="P:cellular response to oxidative stress"/>
    <property type="evidence" value="ECO:0007669"/>
    <property type="project" value="TreeGrafter"/>
</dbReference>
<dbReference type="Gene3D" id="3.40.30.10">
    <property type="entry name" value="Glutaredoxin"/>
    <property type="match status" value="1"/>
</dbReference>
<evidence type="ECO:0000256" key="12">
    <source>
        <dbReference type="ARBA" id="ARBA00049091"/>
    </source>
</evidence>
<comment type="similarity">
    <text evidence="10">Belongs to the peroxiredoxin family. BCP/PrxQ subfamily.</text>
</comment>
<keyword evidence="17" id="KW-1185">Reference proteome</keyword>
<feature type="active site" description="Cysteine sulfenic acid (-SOH) intermediate; for peroxidase activity" evidence="13">
    <location>
        <position position="47"/>
    </location>
</feature>
<dbReference type="PANTHER" id="PTHR42801:SF4">
    <property type="entry name" value="AHPC_TSA FAMILY PROTEIN"/>
    <property type="match status" value="1"/>
</dbReference>
<dbReference type="InterPro" id="IPR050924">
    <property type="entry name" value="Peroxiredoxin_BCP/PrxQ"/>
</dbReference>
<keyword evidence="6 16" id="KW-0560">Oxidoreductase</keyword>
<dbReference type="InterPro" id="IPR024706">
    <property type="entry name" value="Peroxiredoxin_AhpC-typ"/>
</dbReference>
<evidence type="ECO:0000313" key="16">
    <source>
        <dbReference type="EMBL" id="CAA0094766.1"/>
    </source>
</evidence>
<evidence type="ECO:0000256" key="13">
    <source>
        <dbReference type="PIRSR" id="PIRSR000239-1"/>
    </source>
</evidence>
<evidence type="ECO:0000256" key="7">
    <source>
        <dbReference type="ARBA" id="ARBA00023157"/>
    </source>
</evidence>
<dbReference type="Proteomes" id="UP000439591">
    <property type="component" value="Unassembled WGS sequence"/>
</dbReference>
<proteinExistence type="inferred from homology"/>
<comment type="subunit">
    <text evidence="2">Monomer.</text>
</comment>
<dbReference type="InterPro" id="IPR013766">
    <property type="entry name" value="Thioredoxin_domain"/>
</dbReference>
<dbReference type="EMBL" id="CACSIM010000002">
    <property type="protein sequence ID" value="CAA0094766.1"/>
    <property type="molecule type" value="Genomic_DNA"/>
</dbReference>
<feature type="domain" description="Thioredoxin" evidence="14">
    <location>
        <begin position="4"/>
        <end position="158"/>
    </location>
</feature>
<reference evidence="17 18" key="1">
    <citation type="submission" date="2019-11" db="EMBL/GenBank/DDBJ databases">
        <authorList>
            <person name="Holert J."/>
        </authorList>
    </citation>
    <scope>NUCLEOTIDE SEQUENCE [LARGE SCALE GENOMIC DNA]</scope>
    <source>
        <strain evidence="16">BC3_2A</strain>
        <strain evidence="15">SB11_1A</strain>
    </source>
</reference>
<organism evidence="16 18">
    <name type="scientific">Zhongshania aliphaticivorans</name>
    <dbReference type="NCBI Taxonomy" id="1470434"/>
    <lineage>
        <taxon>Bacteria</taxon>
        <taxon>Pseudomonadati</taxon>
        <taxon>Pseudomonadota</taxon>
        <taxon>Gammaproteobacteria</taxon>
        <taxon>Cellvibrionales</taxon>
        <taxon>Spongiibacteraceae</taxon>
        <taxon>Zhongshania</taxon>
    </lineage>
</organism>
<evidence type="ECO:0000313" key="15">
    <source>
        <dbReference type="EMBL" id="CAA0088622.1"/>
    </source>
</evidence>
<evidence type="ECO:0000256" key="2">
    <source>
        <dbReference type="ARBA" id="ARBA00011245"/>
    </source>
</evidence>
<keyword evidence="8" id="KW-0676">Redox-active center</keyword>
<dbReference type="Proteomes" id="UP000435877">
    <property type="component" value="Unassembled WGS sequence"/>
</dbReference>
<evidence type="ECO:0000256" key="5">
    <source>
        <dbReference type="ARBA" id="ARBA00022862"/>
    </source>
</evidence>
<dbReference type="AlphaFoldDB" id="A0A5S9NVK9"/>
<dbReference type="PIRSF" id="PIRSF000239">
    <property type="entry name" value="AHPC"/>
    <property type="match status" value="1"/>
</dbReference>
<dbReference type="SUPFAM" id="SSF52833">
    <property type="entry name" value="Thioredoxin-like"/>
    <property type="match status" value="1"/>
</dbReference>
<comment type="function">
    <text evidence="1">Thiol-specific peroxidase that catalyzes the reduction of hydrogen peroxide and organic hydroperoxides to water and alcohols, respectively. Plays a role in cell protection against oxidative stress by detoxifying peroxides and as sensor of hydrogen peroxide-mediated signaling events.</text>
</comment>
<comment type="catalytic activity">
    <reaction evidence="12">
        <text>a hydroperoxide + [thioredoxin]-dithiol = an alcohol + [thioredoxin]-disulfide + H2O</text>
        <dbReference type="Rhea" id="RHEA:62620"/>
        <dbReference type="Rhea" id="RHEA-COMP:10698"/>
        <dbReference type="Rhea" id="RHEA-COMP:10700"/>
        <dbReference type="ChEBI" id="CHEBI:15377"/>
        <dbReference type="ChEBI" id="CHEBI:29950"/>
        <dbReference type="ChEBI" id="CHEBI:30879"/>
        <dbReference type="ChEBI" id="CHEBI:35924"/>
        <dbReference type="ChEBI" id="CHEBI:50058"/>
        <dbReference type="EC" id="1.11.1.24"/>
    </reaction>
</comment>